<feature type="compositionally biased region" description="Low complexity" evidence="1">
    <location>
        <begin position="248"/>
        <end position="257"/>
    </location>
</feature>
<proteinExistence type="predicted"/>
<name>A0AAW1UHE7_9CUCU</name>
<reference evidence="2 3" key="1">
    <citation type="submission" date="2023-03" db="EMBL/GenBank/DDBJ databases">
        <title>Genome insight into feeding habits of ladybird beetles.</title>
        <authorList>
            <person name="Li H.-S."/>
            <person name="Huang Y.-H."/>
            <person name="Pang H."/>
        </authorList>
    </citation>
    <scope>NUCLEOTIDE SEQUENCE [LARGE SCALE GENOMIC DNA]</scope>
    <source>
        <strain evidence="2">SYSU_2023b</strain>
        <tissue evidence="2">Whole body</tissue>
    </source>
</reference>
<accession>A0AAW1UHE7</accession>
<evidence type="ECO:0000313" key="2">
    <source>
        <dbReference type="EMBL" id="KAK9879560.1"/>
    </source>
</evidence>
<comment type="caution">
    <text evidence="2">The sequence shown here is derived from an EMBL/GenBank/DDBJ whole genome shotgun (WGS) entry which is preliminary data.</text>
</comment>
<feature type="region of interest" description="Disordered" evidence="1">
    <location>
        <begin position="112"/>
        <end position="133"/>
    </location>
</feature>
<dbReference type="Proteomes" id="UP001431783">
    <property type="component" value="Unassembled WGS sequence"/>
</dbReference>
<gene>
    <name evidence="2" type="ORF">WA026_006629</name>
</gene>
<organism evidence="2 3">
    <name type="scientific">Henosepilachna vigintioctopunctata</name>
    <dbReference type="NCBI Taxonomy" id="420089"/>
    <lineage>
        <taxon>Eukaryota</taxon>
        <taxon>Metazoa</taxon>
        <taxon>Ecdysozoa</taxon>
        <taxon>Arthropoda</taxon>
        <taxon>Hexapoda</taxon>
        <taxon>Insecta</taxon>
        <taxon>Pterygota</taxon>
        <taxon>Neoptera</taxon>
        <taxon>Endopterygota</taxon>
        <taxon>Coleoptera</taxon>
        <taxon>Polyphaga</taxon>
        <taxon>Cucujiformia</taxon>
        <taxon>Coccinelloidea</taxon>
        <taxon>Coccinellidae</taxon>
        <taxon>Epilachninae</taxon>
        <taxon>Epilachnini</taxon>
        <taxon>Henosepilachna</taxon>
    </lineage>
</organism>
<sequence length="313" mass="35715">MSQKFMRSPSSLDDIFPKNLRLPLWDKASAEFYFAKSRELLSRPFPLSSNVPHSSCRNLSTVESNYVHDNLGFEGHFENMSLENDDFSIRRPGFSYRDRTLTKSENMVRKTYDPRSRNGRNSDFAEGGIREPSNVNYKSPQQFIETSYIYYKTDQLIEDGGHFDLAKCGNKGDFNVEVGFRPRTLSYSETTQEGGNFPRRNGRTIRDRNKRRQSYNPRAYESSSSESDCISAGSVDFDWRRRRRLSRHSGSNSSVRSEMIKKSTNPFLKPNFSLKMMGRSPPPSNSILSGLSPTSVSRCQQLSSNSSSSDSSL</sequence>
<feature type="compositionally biased region" description="Basic residues" evidence="1">
    <location>
        <begin position="200"/>
        <end position="213"/>
    </location>
</feature>
<evidence type="ECO:0000256" key="1">
    <source>
        <dbReference type="SAM" id="MobiDB-lite"/>
    </source>
</evidence>
<feature type="compositionally biased region" description="Low complexity" evidence="1">
    <location>
        <begin position="295"/>
        <end position="313"/>
    </location>
</feature>
<protein>
    <submittedName>
        <fullName evidence="2">Uncharacterized protein</fullName>
    </submittedName>
</protein>
<feature type="region of interest" description="Disordered" evidence="1">
    <location>
        <begin position="245"/>
        <end position="313"/>
    </location>
</feature>
<feature type="region of interest" description="Disordered" evidence="1">
    <location>
        <begin position="186"/>
        <end position="231"/>
    </location>
</feature>
<keyword evidence="3" id="KW-1185">Reference proteome</keyword>
<dbReference type="EMBL" id="JARQZJ010000062">
    <property type="protein sequence ID" value="KAK9879560.1"/>
    <property type="molecule type" value="Genomic_DNA"/>
</dbReference>
<feature type="compositionally biased region" description="Polar residues" evidence="1">
    <location>
        <begin position="285"/>
        <end position="294"/>
    </location>
</feature>
<dbReference type="AlphaFoldDB" id="A0AAW1UHE7"/>
<evidence type="ECO:0000313" key="3">
    <source>
        <dbReference type="Proteomes" id="UP001431783"/>
    </source>
</evidence>